<dbReference type="Pfam" id="PF00008">
    <property type="entry name" value="EGF"/>
    <property type="match status" value="1"/>
</dbReference>
<dbReference type="GO" id="GO:0005509">
    <property type="term" value="F:calcium ion binding"/>
    <property type="evidence" value="ECO:0007669"/>
    <property type="project" value="InterPro"/>
</dbReference>
<sequence length="97" mass="10821">PHPTNTSPPCVCLEPYSGSYCTVRIKYCSTEPSKCQNGGTCSSKDSSPWYSCSCAPGFTGQNCENEHLTIASRTRAKTEATCNRWHQIVQLQMLRWI</sequence>
<dbReference type="Proteomes" id="UP000095280">
    <property type="component" value="Unplaced"/>
</dbReference>
<dbReference type="PANTHER" id="PTHR24049">
    <property type="entry name" value="CRUMBS FAMILY MEMBER"/>
    <property type="match status" value="1"/>
</dbReference>
<keyword evidence="1 4" id="KW-0245">EGF-like domain</keyword>
<feature type="domain" description="EGF-like" evidence="5">
    <location>
        <begin position="24"/>
        <end position="64"/>
    </location>
</feature>
<dbReference type="SMART" id="SM00181">
    <property type="entry name" value="EGF"/>
    <property type="match status" value="1"/>
</dbReference>
<evidence type="ECO:0000313" key="7">
    <source>
        <dbReference type="WBParaSite" id="maker-unitig_34953-snap-gene-0.2-mRNA-1"/>
    </source>
</evidence>
<dbReference type="WBParaSite" id="maker-unitig_34953-snap-gene-0.2-mRNA-1">
    <property type="protein sequence ID" value="maker-unitig_34953-snap-gene-0.2-mRNA-1"/>
    <property type="gene ID" value="maker-unitig_34953-snap-gene-0.2"/>
</dbReference>
<accession>A0A1I8FHK3</accession>
<dbReference type="InterPro" id="IPR001881">
    <property type="entry name" value="EGF-like_Ca-bd_dom"/>
</dbReference>
<evidence type="ECO:0000256" key="1">
    <source>
        <dbReference type="ARBA" id="ARBA00022536"/>
    </source>
</evidence>
<evidence type="ECO:0000256" key="2">
    <source>
        <dbReference type="ARBA" id="ARBA00022737"/>
    </source>
</evidence>
<reference evidence="7" key="1">
    <citation type="submission" date="2016-11" db="UniProtKB">
        <authorList>
            <consortium name="WormBaseParasite"/>
        </authorList>
    </citation>
    <scope>IDENTIFICATION</scope>
</reference>
<keyword evidence="2" id="KW-0677">Repeat</keyword>
<keyword evidence="6" id="KW-1185">Reference proteome</keyword>
<dbReference type="CDD" id="cd00054">
    <property type="entry name" value="EGF_CA"/>
    <property type="match status" value="1"/>
</dbReference>
<dbReference type="SMART" id="SM00179">
    <property type="entry name" value="EGF_CA"/>
    <property type="match status" value="1"/>
</dbReference>
<comment type="caution">
    <text evidence="4">Lacks conserved residue(s) required for the propagation of feature annotation.</text>
</comment>
<dbReference type="SUPFAM" id="SSF57196">
    <property type="entry name" value="EGF/Laminin"/>
    <property type="match status" value="1"/>
</dbReference>
<proteinExistence type="predicted"/>
<protein>
    <submittedName>
        <fullName evidence="7">EGF-like domain-containing protein</fullName>
    </submittedName>
</protein>
<dbReference type="Gene3D" id="2.10.25.10">
    <property type="entry name" value="Laminin"/>
    <property type="match status" value="1"/>
</dbReference>
<evidence type="ECO:0000256" key="4">
    <source>
        <dbReference type="PROSITE-ProRule" id="PRU00076"/>
    </source>
</evidence>
<feature type="disulfide bond" evidence="4">
    <location>
        <begin position="54"/>
        <end position="63"/>
    </location>
</feature>
<feature type="disulfide bond" evidence="4">
    <location>
        <begin position="35"/>
        <end position="52"/>
    </location>
</feature>
<dbReference type="PROSITE" id="PS50026">
    <property type="entry name" value="EGF_3"/>
    <property type="match status" value="1"/>
</dbReference>
<dbReference type="PROSITE" id="PS01186">
    <property type="entry name" value="EGF_2"/>
    <property type="match status" value="2"/>
</dbReference>
<name>A0A1I8FHK3_9PLAT</name>
<dbReference type="FunFam" id="2.10.25.10:FF:000118">
    <property type="entry name" value="protein delta homolog 2"/>
    <property type="match status" value="1"/>
</dbReference>
<dbReference type="AlphaFoldDB" id="A0A1I8FHK3"/>
<evidence type="ECO:0000313" key="6">
    <source>
        <dbReference type="Proteomes" id="UP000095280"/>
    </source>
</evidence>
<dbReference type="InterPro" id="IPR051022">
    <property type="entry name" value="Notch_Cell-Fate_Det"/>
</dbReference>
<dbReference type="PROSITE" id="PS00022">
    <property type="entry name" value="EGF_1"/>
    <property type="match status" value="2"/>
</dbReference>
<evidence type="ECO:0000256" key="3">
    <source>
        <dbReference type="ARBA" id="ARBA00023157"/>
    </source>
</evidence>
<keyword evidence="3 4" id="KW-1015">Disulfide bond</keyword>
<evidence type="ECO:0000259" key="5">
    <source>
        <dbReference type="PROSITE" id="PS50026"/>
    </source>
</evidence>
<dbReference type="InterPro" id="IPR000742">
    <property type="entry name" value="EGF"/>
</dbReference>
<organism evidence="6 7">
    <name type="scientific">Macrostomum lignano</name>
    <dbReference type="NCBI Taxonomy" id="282301"/>
    <lineage>
        <taxon>Eukaryota</taxon>
        <taxon>Metazoa</taxon>
        <taxon>Spiralia</taxon>
        <taxon>Lophotrochozoa</taxon>
        <taxon>Platyhelminthes</taxon>
        <taxon>Rhabditophora</taxon>
        <taxon>Macrostomorpha</taxon>
        <taxon>Macrostomida</taxon>
        <taxon>Macrostomidae</taxon>
        <taxon>Macrostomum</taxon>
    </lineage>
</organism>